<dbReference type="STRING" id="1121937.GCA_000423125_01220"/>
<organism evidence="2 3">
    <name type="scientific">Haliea salexigens</name>
    <dbReference type="NCBI Taxonomy" id="287487"/>
    <lineage>
        <taxon>Bacteria</taxon>
        <taxon>Pseudomonadati</taxon>
        <taxon>Pseudomonadota</taxon>
        <taxon>Gammaproteobacteria</taxon>
        <taxon>Cellvibrionales</taxon>
        <taxon>Halieaceae</taxon>
        <taxon>Haliea</taxon>
    </lineage>
</organism>
<feature type="domain" description="SnoaL-like" evidence="1">
    <location>
        <begin position="11"/>
        <end position="113"/>
    </location>
</feature>
<protein>
    <recommendedName>
        <fullName evidence="1">SnoaL-like domain-containing protein</fullName>
    </recommendedName>
</protein>
<dbReference type="Pfam" id="PF12680">
    <property type="entry name" value="SnoaL_2"/>
    <property type="match status" value="1"/>
</dbReference>
<proteinExistence type="predicted"/>
<reference evidence="2 3" key="1">
    <citation type="journal article" date="2018" name="Nat. Biotechnol.">
        <title>A standardized bacterial taxonomy based on genome phylogeny substantially revises the tree of life.</title>
        <authorList>
            <person name="Parks D.H."/>
            <person name="Chuvochina M."/>
            <person name="Waite D.W."/>
            <person name="Rinke C."/>
            <person name="Skarshewski A."/>
            <person name="Chaumeil P.A."/>
            <person name="Hugenholtz P."/>
        </authorList>
    </citation>
    <scope>NUCLEOTIDE SEQUENCE [LARGE SCALE GENOMIC DNA]</scope>
    <source>
        <strain evidence="2">UBA9158</strain>
    </source>
</reference>
<dbReference type="SUPFAM" id="SSF54427">
    <property type="entry name" value="NTF2-like"/>
    <property type="match status" value="1"/>
</dbReference>
<dbReference type="Gene3D" id="3.10.450.50">
    <property type="match status" value="1"/>
</dbReference>
<dbReference type="AlphaFoldDB" id="A0A3C1KIF4"/>
<evidence type="ECO:0000313" key="3">
    <source>
        <dbReference type="Proteomes" id="UP000259273"/>
    </source>
</evidence>
<evidence type="ECO:0000259" key="1">
    <source>
        <dbReference type="Pfam" id="PF12680"/>
    </source>
</evidence>
<dbReference type="InterPro" id="IPR032710">
    <property type="entry name" value="NTF2-like_dom_sf"/>
</dbReference>
<dbReference type="InterPro" id="IPR037401">
    <property type="entry name" value="SnoaL-like"/>
</dbReference>
<accession>A0A3C1KIF4</accession>
<name>A0A3C1KIF4_9GAMM</name>
<evidence type="ECO:0000313" key="2">
    <source>
        <dbReference type="EMBL" id="HAN26452.1"/>
    </source>
</evidence>
<dbReference type="Proteomes" id="UP000259273">
    <property type="component" value="Unassembled WGS sequence"/>
</dbReference>
<dbReference type="EMBL" id="DMND01000032">
    <property type="protein sequence ID" value="HAN26452.1"/>
    <property type="molecule type" value="Genomic_DNA"/>
</dbReference>
<sequence>MTTETDNKARVRQFLNDLSAGNVDAVVAAYAKTGSVETMGATLISGTTEYADLTAAIASIVDVFPQGLRFTIRGMVAEGEKVAVEASSEGEHTSGQTYSNDYHFLFEFDKGLLIKLTEYMDTEQVTDVLCSGQRPPYPLD</sequence>
<gene>
    <name evidence="2" type="ORF">DCP75_01725</name>
</gene>
<comment type="caution">
    <text evidence="2">The sequence shown here is derived from an EMBL/GenBank/DDBJ whole genome shotgun (WGS) entry which is preliminary data.</text>
</comment>